<dbReference type="InterPro" id="IPR049560">
    <property type="entry name" value="MeTrfase_RsmB-F_NOP2_cat"/>
</dbReference>
<dbReference type="RefSeq" id="WP_036854424.1">
    <property type="nucleotide sequence ID" value="NZ_JRNU01000009.1"/>
</dbReference>
<gene>
    <name evidence="8" type="ORF">HMPREF9302_02690</name>
</gene>
<feature type="binding site" evidence="6">
    <location>
        <position position="134"/>
    </location>
    <ligand>
        <name>S-adenosyl-L-methionine</name>
        <dbReference type="ChEBI" id="CHEBI:59789"/>
    </ligand>
</feature>
<evidence type="ECO:0000256" key="2">
    <source>
        <dbReference type="ARBA" id="ARBA00022603"/>
    </source>
</evidence>
<dbReference type="InterPro" id="IPR029063">
    <property type="entry name" value="SAM-dependent_MTases_sf"/>
</dbReference>
<evidence type="ECO:0000256" key="6">
    <source>
        <dbReference type="PROSITE-ProRule" id="PRU01023"/>
    </source>
</evidence>
<accession>A0A096B014</accession>
<keyword evidence="3 6" id="KW-0808">Transferase</keyword>
<feature type="domain" description="SAM-dependent MTase RsmB/NOP-type" evidence="7">
    <location>
        <begin position="1"/>
        <end position="306"/>
    </location>
</feature>
<dbReference type="Pfam" id="PF13636">
    <property type="entry name" value="Methyltranf_PUA"/>
    <property type="match status" value="1"/>
</dbReference>
<dbReference type="Gene3D" id="3.40.50.150">
    <property type="entry name" value="Vaccinia Virus protein VP39"/>
    <property type="match status" value="1"/>
</dbReference>
<keyword evidence="5 6" id="KW-0694">RNA-binding</keyword>
<sequence>MINIPKDFEEYTRILMGEDLYRTLIKGLKQEDSPTTIRINPFKRCAVNMDLVSNNVPWCKDGYYLKERPTFTFDPLFHAGSYYVQEASSMFIDHIIRQYIHYPVTALDLCAAPGGKSTCAQSAFPIGSTLIANEPITKRAQILSENILKFGHSQIAVTNNFPKDFKKTKLLFDIIIADVPCSGEGMFRKDPKAISSWSKENVKKCCQLQRSIIKDIWDNLKPGGFLIYSTCTFNSLENEENVAWIIKELGAKLLPIHTEKEWNITGSLIGNPLNGADSTAQQFPVYRFLPGKTLGEGLFICLLQKTQPEPNTLPSNNISLLQKDYFRKALKPLKLLAYGVNEPEEKGKHKIPHISQALMKDADNSLYPTIDVSYHTAIAYLRGEAITLSHDIPHGIILLTYKNQPLGYAKNIGNRANNLYPQEWRIRSTYVPKEPNIIL</sequence>
<evidence type="ECO:0000256" key="3">
    <source>
        <dbReference type="ARBA" id="ARBA00022679"/>
    </source>
</evidence>
<dbReference type="PROSITE" id="PS51686">
    <property type="entry name" value="SAM_MT_RSMB_NOP"/>
    <property type="match status" value="1"/>
</dbReference>
<proteinExistence type="inferred from homology"/>
<dbReference type="PANTHER" id="PTHR22807">
    <property type="entry name" value="NOP2 YEAST -RELATED NOL1/NOP2/FMU SUN DOMAIN-CONTAINING"/>
    <property type="match status" value="1"/>
</dbReference>
<dbReference type="PANTHER" id="PTHR22807:SF30">
    <property type="entry name" value="28S RRNA (CYTOSINE(4447)-C(5))-METHYLTRANSFERASE-RELATED"/>
    <property type="match status" value="1"/>
</dbReference>
<dbReference type="GO" id="GO:0003723">
    <property type="term" value="F:RNA binding"/>
    <property type="evidence" value="ECO:0007669"/>
    <property type="project" value="UniProtKB-UniRule"/>
</dbReference>
<comment type="similarity">
    <text evidence="6">Belongs to the class I-like SAM-binding methyltransferase superfamily. RsmB/NOP family.</text>
</comment>
<organism evidence="8 9">
    <name type="scientific">Prevotella amnii DNF00058</name>
    <dbReference type="NCBI Taxonomy" id="1401066"/>
    <lineage>
        <taxon>Bacteria</taxon>
        <taxon>Pseudomonadati</taxon>
        <taxon>Bacteroidota</taxon>
        <taxon>Bacteroidia</taxon>
        <taxon>Bacteroidales</taxon>
        <taxon>Prevotellaceae</taxon>
        <taxon>Prevotella</taxon>
    </lineage>
</organism>
<keyword evidence="4 6" id="KW-0949">S-adenosyl-L-methionine</keyword>
<evidence type="ECO:0000259" key="7">
    <source>
        <dbReference type="PROSITE" id="PS51686"/>
    </source>
</evidence>
<dbReference type="EMBL" id="JRNU01000009">
    <property type="protein sequence ID" value="KGF52653.1"/>
    <property type="molecule type" value="Genomic_DNA"/>
</dbReference>
<dbReference type="AlphaFoldDB" id="A0A096B014"/>
<feature type="binding site" evidence="6">
    <location>
        <position position="178"/>
    </location>
    <ligand>
        <name>S-adenosyl-L-methionine</name>
        <dbReference type="ChEBI" id="CHEBI:59789"/>
    </ligand>
</feature>
<dbReference type="PRINTS" id="PR02008">
    <property type="entry name" value="RCMTFAMILY"/>
</dbReference>
<evidence type="ECO:0000313" key="9">
    <source>
        <dbReference type="Proteomes" id="UP000029614"/>
    </source>
</evidence>
<dbReference type="Proteomes" id="UP000029614">
    <property type="component" value="Unassembled WGS sequence"/>
</dbReference>
<protein>
    <recommendedName>
        <fullName evidence="7">SAM-dependent MTase RsmB/NOP-type domain-containing protein</fullName>
    </recommendedName>
</protein>
<feature type="active site" description="Nucleophile" evidence="6">
    <location>
        <position position="231"/>
    </location>
</feature>
<dbReference type="Pfam" id="PF01189">
    <property type="entry name" value="Methyltr_RsmB-F"/>
    <property type="match status" value="1"/>
</dbReference>
<dbReference type="SUPFAM" id="SSF53335">
    <property type="entry name" value="S-adenosyl-L-methionine-dependent methyltransferases"/>
    <property type="match status" value="1"/>
</dbReference>
<comment type="caution">
    <text evidence="8">The sequence shown here is derived from an EMBL/GenBank/DDBJ whole genome shotgun (WGS) entry which is preliminary data.</text>
</comment>
<dbReference type="InterPro" id="IPR031341">
    <property type="entry name" value="Methyltr_RsmF_N"/>
</dbReference>
<feature type="binding site" evidence="6">
    <location>
        <begin position="110"/>
        <end position="116"/>
    </location>
    <ligand>
        <name>S-adenosyl-L-methionine</name>
        <dbReference type="ChEBI" id="CHEBI:59789"/>
    </ligand>
</feature>
<reference evidence="8 9" key="1">
    <citation type="submission" date="2014-07" db="EMBL/GenBank/DDBJ databases">
        <authorList>
            <person name="McCorrison J."/>
            <person name="Sanka R."/>
            <person name="Torralba M."/>
            <person name="Gillis M."/>
            <person name="Haft D.H."/>
            <person name="Methe B."/>
            <person name="Sutton G."/>
            <person name="Nelson K.E."/>
        </authorList>
    </citation>
    <scope>NUCLEOTIDE SEQUENCE [LARGE SCALE GENOMIC DNA]</scope>
    <source>
        <strain evidence="8 9">DNF00058</strain>
    </source>
</reference>
<dbReference type="Gene3D" id="2.30.130.60">
    <property type="match status" value="1"/>
</dbReference>
<dbReference type="GO" id="GO:0001510">
    <property type="term" value="P:RNA methylation"/>
    <property type="evidence" value="ECO:0007669"/>
    <property type="project" value="InterPro"/>
</dbReference>
<keyword evidence="9" id="KW-1185">Reference proteome</keyword>
<name>A0A096B014_9BACT</name>
<dbReference type="Gene3D" id="3.30.70.1170">
    <property type="entry name" value="Sun protein, domain 3"/>
    <property type="match status" value="1"/>
</dbReference>
<evidence type="ECO:0000256" key="5">
    <source>
        <dbReference type="ARBA" id="ARBA00022884"/>
    </source>
</evidence>
<dbReference type="InterPro" id="IPR023267">
    <property type="entry name" value="RCMT"/>
</dbReference>
<evidence type="ECO:0000313" key="8">
    <source>
        <dbReference type="EMBL" id="KGF52653.1"/>
    </source>
</evidence>
<evidence type="ECO:0000256" key="1">
    <source>
        <dbReference type="ARBA" id="ARBA00022490"/>
    </source>
</evidence>
<keyword evidence="2 6" id="KW-0489">Methyltransferase</keyword>
<dbReference type="GO" id="GO:0008173">
    <property type="term" value="F:RNA methyltransferase activity"/>
    <property type="evidence" value="ECO:0007669"/>
    <property type="project" value="InterPro"/>
</dbReference>
<keyword evidence="1" id="KW-0963">Cytoplasm</keyword>
<evidence type="ECO:0000256" key="4">
    <source>
        <dbReference type="ARBA" id="ARBA00022691"/>
    </source>
</evidence>
<dbReference type="InterPro" id="IPR001678">
    <property type="entry name" value="MeTrfase_RsmB-F_NOP2_dom"/>
</dbReference>
<dbReference type="Pfam" id="PF17125">
    <property type="entry name" value="Methyltr_RsmF_N"/>
    <property type="match status" value="1"/>
</dbReference>
<comment type="caution">
    <text evidence="6">Lacks conserved residue(s) required for the propagation of feature annotation.</text>
</comment>
<dbReference type="OrthoDB" id="9810297at2"/>
<dbReference type="InterPro" id="IPR027391">
    <property type="entry name" value="Nol1_Nop2_Fmu_2"/>
</dbReference>